<accession>A0A7G9YTJ0</accession>
<proteinExistence type="predicted"/>
<reference evidence="1" key="1">
    <citation type="submission" date="2020-06" db="EMBL/GenBank/DDBJ databases">
        <title>Unique genomic features of the anaerobic methanotrophic archaea.</title>
        <authorList>
            <person name="Chadwick G.L."/>
            <person name="Skennerton C.T."/>
            <person name="Laso-Perez R."/>
            <person name="Leu A.O."/>
            <person name="Speth D.R."/>
            <person name="Yu H."/>
            <person name="Morgan-Lang C."/>
            <person name="Hatzenpichler R."/>
            <person name="Goudeau D."/>
            <person name="Malmstrom R."/>
            <person name="Brazelton W.J."/>
            <person name="Woyke T."/>
            <person name="Hallam S.J."/>
            <person name="Tyson G.W."/>
            <person name="Wegener G."/>
            <person name="Boetius A."/>
            <person name="Orphan V."/>
        </authorList>
    </citation>
    <scope>NUCLEOTIDE SEQUENCE</scope>
</reference>
<gene>
    <name evidence="1" type="ORF">HDBBLJII_00021</name>
</gene>
<name>A0A7G9YTJ0_9EURY</name>
<dbReference type="AlphaFoldDB" id="A0A7G9YTJ0"/>
<protein>
    <submittedName>
        <fullName evidence="1">Uncharacterized protein</fullName>
    </submittedName>
</protein>
<evidence type="ECO:0000313" key="1">
    <source>
        <dbReference type="EMBL" id="QNO51324.1"/>
    </source>
</evidence>
<organism evidence="1">
    <name type="scientific">Candidatus Methanophagaceae archaeon ANME-1 ERB6</name>
    <dbReference type="NCBI Taxonomy" id="2759912"/>
    <lineage>
        <taxon>Archaea</taxon>
        <taxon>Methanobacteriati</taxon>
        <taxon>Methanobacteriota</taxon>
        <taxon>Stenosarchaea group</taxon>
        <taxon>Methanomicrobia</taxon>
        <taxon>Candidatus Methanophagales</taxon>
        <taxon>Candidatus Methanophagaceae</taxon>
    </lineage>
</organism>
<sequence>MTSNYEIVSKTKLRILLRCDKKTPHETEDKRYSKDESQKRFAERNVFYQTLSYDAFQLLSSAIVGIPFPESDYIKLETFSRVLLV</sequence>
<dbReference type="EMBL" id="MT631466">
    <property type="protein sequence ID" value="QNO51324.1"/>
    <property type="molecule type" value="Genomic_DNA"/>
</dbReference>